<dbReference type="Pfam" id="PF00905">
    <property type="entry name" value="Transpeptidase"/>
    <property type="match status" value="1"/>
</dbReference>
<evidence type="ECO:0000259" key="1">
    <source>
        <dbReference type="Pfam" id="PF00905"/>
    </source>
</evidence>
<sequence>MPSADTPAPAAADEPPLTSAGVADDFLTEFASGRATAAGALTDDPEAAATQLAHVWRTLAPDSVEAELTAAVDQAGIARFTLTWHLGPGRDWTYENVLHLVAHGDTWRVRWAPAVVHPRLPAGHGLVVHDRTGAPSVRDRTGKPLLTWTDDGPAAVRPAVAPLLLPGMGRVANGRGGGQAWYVAVVNQRGDEVAVVHGRRTRALTATLSRRVQRAAQAAVDARSLPAMLVAIQPSTGDVLAVAQNGAAGDAPVALNGLYPPGSTFKVATAAAILESGAAGPDTVLPCPGEVTVGQRTVHNADFALGDVPLRTAFAHSCNTTFAALAADLPPSSLAGAADRLGLGADFGIPGITTEAGSVRPAAGGAERVENSIGQGTVRVSCFGLAVLTATVASGQAVTPRLWRELDTSVNAGYQAPSPDVVAALRAMMREVVSAGTGSALAGYGEVAGKTGTAQVGDGSRAHGWFVGYRGDLAFATLVLDASTSAPALEVTGAFLAATG</sequence>
<dbReference type="InterPro" id="IPR050515">
    <property type="entry name" value="Beta-lactam/transpept"/>
</dbReference>
<comment type="caution">
    <text evidence="3">The sequence shown here is derived from an EMBL/GenBank/DDBJ whole genome shotgun (WGS) entry which is preliminary data.</text>
</comment>
<dbReference type="InterPro" id="IPR001460">
    <property type="entry name" value="PCN-bd_Tpept"/>
</dbReference>
<evidence type="ECO:0000313" key="3">
    <source>
        <dbReference type="EMBL" id="MCT2581910.1"/>
    </source>
</evidence>
<feature type="domain" description="Penicillin-binding protein transpeptidase" evidence="1">
    <location>
        <begin position="228"/>
        <end position="480"/>
    </location>
</feature>
<dbReference type="PANTHER" id="PTHR30627:SF24">
    <property type="entry name" value="PENICILLIN-BINDING PROTEIN 4B"/>
    <property type="match status" value="1"/>
</dbReference>
<accession>A0ABT2J230</accession>
<organism evidence="3 4">
    <name type="scientific">Actinophytocola gossypii</name>
    <dbReference type="NCBI Taxonomy" id="2812003"/>
    <lineage>
        <taxon>Bacteria</taxon>
        <taxon>Bacillati</taxon>
        <taxon>Actinomycetota</taxon>
        <taxon>Actinomycetes</taxon>
        <taxon>Pseudonocardiales</taxon>
        <taxon>Pseudonocardiaceae</taxon>
    </lineage>
</organism>
<dbReference type="SUPFAM" id="SSF56601">
    <property type="entry name" value="beta-lactamase/transpeptidase-like"/>
    <property type="match status" value="1"/>
</dbReference>
<dbReference type="Pfam" id="PF05223">
    <property type="entry name" value="MecA_N"/>
    <property type="match status" value="1"/>
</dbReference>
<feature type="domain" description="NTF2-like N-terminal transpeptidase" evidence="2">
    <location>
        <begin position="22"/>
        <end position="122"/>
    </location>
</feature>
<proteinExistence type="predicted"/>
<dbReference type="InterPro" id="IPR012338">
    <property type="entry name" value="Beta-lactam/transpept-like"/>
</dbReference>
<evidence type="ECO:0000259" key="2">
    <source>
        <dbReference type="Pfam" id="PF05223"/>
    </source>
</evidence>
<dbReference type="Gene3D" id="3.40.710.10">
    <property type="entry name" value="DD-peptidase/beta-lactamase superfamily"/>
    <property type="match status" value="1"/>
</dbReference>
<dbReference type="InterPro" id="IPR007887">
    <property type="entry name" value="MecA_N"/>
</dbReference>
<evidence type="ECO:0000313" key="4">
    <source>
        <dbReference type="Proteomes" id="UP001156441"/>
    </source>
</evidence>
<reference evidence="3 4" key="1">
    <citation type="submission" date="2021-02" db="EMBL/GenBank/DDBJ databases">
        <title>Actinophytocola xerophila sp. nov., isolated from soil of cotton cropping field.</title>
        <authorList>
            <person name="Huang R."/>
            <person name="Chen X."/>
            <person name="Ge X."/>
            <person name="Liu W."/>
        </authorList>
    </citation>
    <scope>NUCLEOTIDE SEQUENCE [LARGE SCALE GENOMIC DNA]</scope>
    <source>
        <strain evidence="3 4">S1-96</strain>
    </source>
</reference>
<name>A0ABT2J230_9PSEU</name>
<dbReference type="Proteomes" id="UP001156441">
    <property type="component" value="Unassembled WGS sequence"/>
</dbReference>
<protein>
    <submittedName>
        <fullName evidence="3">Penicillin-binding protein</fullName>
    </submittedName>
</protein>
<keyword evidence="4" id="KW-1185">Reference proteome</keyword>
<dbReference type="PANTHER" id="PTHR30627">
    <property type="entry name" value="PEPTIDOGLYCAN D,D-TRANSPEPTIDASE"/>
    <property type="match status" value="1"/>
</dbReference>
<gene>
    <name evidence="3" type="ORF">JT362_02090</name>
</gene>
<dbReference type="EMBL" id="JAFFZE010000004">
    <property type="protein sequence ID" value="MCT2581910.1"/>
    <property type="molecule type" value="Genomic_DNA"/>
</dbReference>